<keyword evidence="6" id="KW-1185">Reference proteome</keyword>
<dbReference type="PANTHER" id="PTHR45527:SF1">
    <property type="entry name" value="FATTY ACID SYNTHASE"/>
    <property type="match status" value="1"/>
</dbReference>
<dbReference type="Gene3D" id="1.10.1200.10">
    <property type="entry name" value="ACP-like"/>
    <property type="match status" value="1"/>
</dbReference>
<proteinExistence type="predicted"/>
<protein>
    <submittedName>
        <fullName evidence="5">AMP-binding protein</fullName>
    </submittedName>
</protein>
<evidence type="ECO:0000256" key="1">
    <source>
        <dbReference type="ARBA" id="ARBA00001957"/>
    </source>
</evidence>
<gene>
    <name evidence="5" type="ORF">G4177_37080</name>
</gene>
<dbReference type="CDD" id="cd19531">
    <property type="entry name" value="LCL_NRPS-like"/>
    <property type="match status" value="1"/>
</dbReference>
<dbReference type="SUPFAM" id="SSF52777">
    <property type="entry name" value="CoA-dependent acyltransferases"/>
    <property type="match status" value="1"/>
</dbReference>
<dbReference type="Gene3D" id="3.30.300.30">
    <property type="match status" value="1"/>
</dbReference>
<dbReference type="InterPro" id="IPR000873">
    <property type="entry name" value="AMP-dep_synth/lig_dom"/>
</dbReference>
<dbReference type="InterPro" id="IPR045851">
    <property type="entry name" value="AMP-bd_C_sf"/>
</dbReference>
<feature type="non-terminal residue" evidence="5">
    <location>
        <position position="1"/>
    </location>
</feature>
<evidence type="ECO:0000313" key="6">
    <source>
        <dbReference type="Proteomes" id="UP001516472"/>
    </source>
</evidence>
<dbReference type="EMBL" id="JAAIYO010000043">
    <property type="protein sequence ID" value="MBE4753769.1"/>
    <property type="molecule type" value="Genomic_DNA"/>
</dbReference>
<accession>A0ABR9Q0R3</accession>
<dbReference type="Gene3D" id="2.30.38.10">
    <property type="entry name" value="Luciferase, Domain 3"/>
    <property type="match status" value="1"/>
</dbReference>
<dbReference type="InterPro" id="IPR009081">
    <property type="entry name" value="PP-bd_ACP"/>
</dbReference>
<sequence length="534" mass="58717">SITTLKLTPSVLAQLEPDGLRGIQTLITAGEACSPELVARFQPGRRFVNAYGPTEATVCATVNTAVDSRRVSIGRPFHNVRTFVLDAHLRPVPVGVPGELFIGGVGLARGYLHRPELTAERFIPNPFASEPGERLYRTGDKVRWLDNGELEYLGRVDFQLKLRGFRIEPGEIESVLTSHPSVREAVVALREDSGKLVAYFVPHADPSLDAASLRDFLKQRLPDFMVPSAFVSLEAIPLTSSGKVDRKALPSPEGALPASVEYVAPRSETEQKLAVLWSEVLRVERVGVHDNFFELGGHSLLVTQVVSRIRASFGVELSLTTLFEAPTLDSLARAIESVPRAIPGPLLPPLKPAERTGALPLSFAQQRLWFLDQLAPDSALYNMPAPLRLEGTLDTEALEQSLTELVRRHEVLRTAFPSDTGQPLQVIAPPARLPLQRMDLSNLPAHEREAEAYRLLDAESRKPFSLARGPLLRVLLLKLDEQQHVLLLNLHHIISDGWSMGVLAREVAALYEAFSQGLPSPLPELPVQYADFAA</sequence>
<evidence type="ECO:0000259" key="4">
    <source>
        <dbReference type="PROSITE" id="PS50075"/>
    </source>
</evidence>
<dbReference type="InterPro" id="IPR036736">
    <property type="entry name" value="ACP-like_sf"/>
</dbReference>
<dbReference type="PANTHER" id="PTHR45527">
    <property type="entry name" value="NONRIBOSOMAL PEPTIDE SYNTHETASE"/>
    <property type="match status" value="1"/>
</dbReference>
<dbReference type="Gene3D" id="3.40.50.980">
    <property type="match status" value="1"/>
</dbReference>
<dbReference type="InterPro" id="IPR001242">
    <property type="entry name" value="Condensation_dom"/>
</dbReference>
<dbReference type="Pfam" id="PF00550">
    <property type="entry name" value="PP-binding"/>
    <property type="match status" value="1"/>
</dbReference>
<dbReference type="RefSeq" id="WP_193430914.1">
    <property type="nucleotide sequence ID" value="NZ_JAAIYO010000043.1"/>
</dbReference>
<dbReference type="InterPro" id="IPR023213">
    <property type="entry name" value="CAT-like_dom_sf"/>
</dbReference>
<comment type="cofactor">
    <cofactor evidence="1">
        <name>pantetheine 4'-phosphate</name>
        <dbReference type="ChEBI" id="CHEBI:47942"/>
    </cofactor>
</comment>
<dbReference type="Proteomes" id="UP001516472">
    <property type="component" value="Unassembled WGS sequence"/>
</dbReference>
<comment type="caution">
    <text evidence="5">The sequence shown here is derived from an EMBL/GenBank/DDBJ whole genome shotgun (WGS) entry which is preliminary data.</text>
</comment>
<keyword evidence="3" id="KW-0597">Phosphoprotein</keyword>
<dbReference type="Pfam" id="PF00668">
    <property type="entry name" value="Condensation"/>
    <property type="match status" value="1"/>
</dbReference>
<evidence type="ECO:0000256" key="2">
    <source>
        <dbReference type="ARBA" id="ARBA00022450"/>
    </source>
</evidence>
<dbReference type="SUPFAM" id="SSF56801">
    <property type="entry name" value="Acetyl-CoA synthetase-like"/>
    <property type="match status" value="1"/>
</dbReference>
<dbReference type="SMART" id="SM00823">
    <property type="entry name" value="PKS_PP"/>
    <property type="match status" value="1"/>
</dbReference>
<dbReference type="SUPFAM" id="SSF47336">
    <property type="entry name" value="ACP-like"/>
    <property type="match status" value="1"/>
</dbReference>
<dbReference type="Pfam" id="PF00501">
    <property type="entry name" value="AMP-binding"/>
    <property type="match status" value="1"/>
</dbReference>
<keyword evidence="2" id="KW-0596">Phosphopantetheine</keyword>
<reference evidence="5 6" key="1">
    <citation type="submission" date="2020-02" db="EMBL/GenBank/DDBJ databases">
        <authorList>
            <person name="Babadi Z.K."/>
            <person name="Risdian C."/>
            <person name="Ebrahimipour G.H."/>
            <person name="Wink J."/>
        </authorList>
    </citation>
    <scope>NUCLEOTIDE SEQUENCE [LARGE SCALE GENOMIC DNA]</scope>
    <source>
        <strain evidence="5 6">ZKHCc1 1396</strain>
    </source>
</reference>
<dbReference type="Gene3D" id="3.30.559.10">
    <property type="entry name" value="Chloramphenicol acetyltransferase-like domain"/>
    <property type="match status" value="1"/>
</dbReference>
<name>A0ABR9Q0R3_9BACT</name>
<evidence type="ECO:0000313" key="5">
    <source>
        <dbReference type="EMBL" id="MBE4753769.1"/>
    </source>
</evidence>
<feature type="non-terminal residue" evidence="5">
    <location>
        <position position="534"/>
    </location>
</feature>
<organism evidence="5 6">
    <name type="scientific">Corallococcus soli</name>
    <dbReference type="NCBI Taxonomy" id="2710757"/>
    <lineage>
        <taxon>Bacteria</taxon>
        <taxon>Pseudomonadati</taxon>
        <taxon>Myxococcota</taxon>
        <taxon>Myxococcia</taxon>
        <taxon>Myxococcales</taxon>
        <taxon>Cystobacterineae</taxon>
        <taxon>Myxococcaceae</taxon>
        <taxon>Corallococcus</taxon>
    </lineage>
</organism>
<dbReference type="PROSITE" id="PS00012">
    <property type="entry name" value="PHOSPHOPANTETHEINE"/>
    <property type="match status" value="1"/>
</dbReference>
<dbReference type="InterPro" id="IPR006162">
    <property type="entry name" value="Ppantetheine_attach_site"/>
</dbReference>
<dbReference type="InterPro" id="IPR020806">
    <property type="entry name" value="PKS_PP-bd"/>
</dbReference>
<dbReference type="Pfam" id="PF13193">
    <property type="entry name" value="AMP-binding_C"/>
    <property type="match status" value="1"/>
</dbReference>
<dbReference type="PROSITE" id="PS50075">
    <property type="entry name" value="CARRIER"/>
    <property type="match status" value="1"/>
</dbReference>
<evidence type="ECO:0000256" key="3">
    <source>
        <dbReference type="ARBA" id="ARBA00022553"/>
    </source>
</evidence>
<dbReference type="InterPro" id="IPR025110">
    <property type="entry name" value="AMP-bd_C"/>
</dbReference>
<feature type="domain" description="Carrier" evidence="4">
    <location>
        <begin position="264"/>
        <end position="339"/>
    </location>
</feature>
<dbReference type="CDD" id="cd05930">
    <property type="entry name" value="A_NRPS"/>
    <property type="match status" value="1"/>
</dbReference>